<evidence type="ECO:0000313" key="1">
    <source>
        <dbReference type="EMBL" id="AQS57484.1"/>
    </source>
</evidence>
<organism evidence="1 2">
    <name type="scientific">Novibacillus thermophilus</name>
    <dbReference type="NCBI Taxonomy" id="1471761"/>
    <lineage>
        <taxon>Bacteria</taxon>
        <taxon>Bacillati</taxon>
        <taxon>Bacillota</taxon>
        <taxon>Bacilli</taxon>
        <taxon>Bacillales</taxon>
        <taxon>Thermoactinomycetaceae</taxon>
        <taxon>Novibacillus</taxon>
    </lineage>
</organism>
<proteinExistence type="predicted"/>
<dbReference type="AlphaFoldDB" id="A0A1U9KBR8"/>
<keyword evidence="2" id="KW-1185">Reference proteome</keyword>
<evidence type="ECO:0008006" key="3">
    <source>
        <dbReference type="Google" id="ProtNLM"/>
    </source>
</evidence>
<dbReference type="EMBL" id="CP019699">
    <property type="protein sequence ID" value="AQS57484.1"/>
    <property type="molecule type" value="Genomic_DNA"/>
</dbReference>
<evidence type="ECO:0000313" key="2">
    <source>
        <dbReference type="Proteomes" id="UP000188603"/>
    </source>
</evidence>
<dbReference type="InterPro" id="IPR020139">
    <property type="entry name" value="DUF2642"/>
</dbReference>
<protein>
    <recommendedName>
        <fullName evidence="3">DUF2642 domain-containing protein</fullName>
    </recommendedName>
</protein>
<reference evidence="1 2" key="1">
    <citation type="journal article" date="2015" name="Int. J. Syst. Evol. Microbiol.">
        <title>Novibacillus thermophilus gen. nov., sp. nov., a Gram-staining-negative and moderately thermophilic member of the family Thermoactinomycetaceae.</title>
        <authorList>
            <person name="Yang G."/>
            <person name="Chen J."/>
            <person name="Zhou S."/>
        </authorList>
    </citation>
    <scope>NUCLEOTIDE SEQUENCE [LARGE SCALE GENOMIC DNA]</scope>
    <source>
        <strain evidence="1 2">SG-1</strain>
    </source>
</reference>
<dbReference type="Pfam" id="PF10842">
    <property type="entry name" value="DUF2642"/>
    <property type="match status" value="1"/>
</dbReference>
<sequence>MNHWHTGDSYLYQSLMPCVHQPITVQTTRGSVRGILRSVTPDHLVVEMGGNWFFIRTQQIIWFVPYPRSYKRMRQLPPTYAY</sequence>
<dbReference type="Proteomes" id="UP000188603">
    <property type="component" value="Chromosome"/>
</dbReference>
<name>A0A1U9KBR8_9BACL</name>
<dbReference type="OrthoDB" id="2439488at2"/>
<dbReference type="KEGG" id="ntr:B0W44_09570"/>
<accession>A0A1U9KBR8</accession>
<gene>
    <name evidence="1" type="ORF">B0W44_09570</name>
</gene>